<dbReference type="FunFam" id="3.30.230.10:FF:000072">
    <property type="entry name" value="Diphosphomevalonate decarboxylase"/>
    <property type="match status" value="1"/>
</dbReference>
<evidence type="ECO:0000256" key="3">
    <source>
        <dbReference type="ARBA" id="ARBA00022516"/>
    </source>
</evidence>
<evidence type="ECO:0000313" key="11">
    <source>
        <dbReference type="Proteomes" id="UP000823614"/>
    </source>
</evidence>
<keyword evidence="5" id="KW-0067">ATP-binding</keyword>
<dbReference type="InterPro" id="IPR053859">
    <property type="entry name" value="MVD-like_N"/>
</dbReference>
<gene>
    <name evidence="10" type="primary">mvaD</name>
    <name evidence="10" type="ORF">IAA89_00395</name>
</gene>
<dbReference type="SUPFAM" id="SSF54211">
    <property type="entry name" value="Ribosomal protein S5 domain 2-like"/>
    <property type="match status" value="1"/>
</dbReference>
<reference evidence="10" key="2">
    <citation type="journal article" date="2021" name="PeerJ">
        <title>Extensive microbial diversity within the chicken gut microbiome revealed by metagenomics and culture.</title>
        <authorList>
            <person name="Gilroy R."/>
            <person name="Ravi A."/>
            <person name="Getino M."/>
            <person name="Pursley I."/>
            <person name="Horton D.L."/>
            <person name="Alikhan N.F."/>
            <person name="Baker D."/>
            <person name="Gharbi K."/>
            <person name="Hall N."/>
            <person name="Watson M."/>
            <person name="Adriaenssens E.M."/>
            <person name="Foster-Nyarko E."/>
            <person name="Jarju S."/>
            <person name="Secka A."/>
            <person name="Antonio M."/>
            <person name="Oren A."/>
            <person name="Chaudhuri R.R."/>
            <person name="La Ragione R."/>
            <person name="Hildebrand F."/>
            <person name="Pallen M.J."/>
        </authorList>
    </citation>
    <scope>NUCLEOTIDE SEQUENCE</scope>
    <source>
        <strain evidence="10">C6-149</strain>
    </source>
</reference>
<dbReference type="PANTHER" id="PTHR10977:SF3">
    <property type="entry name" value="DIPHOSPHOMEVALONATE DECARBOXYLASE"/>
    <property type="match status" value="1"/>
</dbReference>
<dbReference type="PANTHER" id="PTHR10977">
    <property type="entry name" value="DIPHOSPHOMEVALONATE DECARBOXYLASE"/>
    <property type="match status" value="1"/>
</dbReference>
<dbReference type="PIRSF" id="PIRSF015950">
    <property type="entry name" value="Mev_P_decrbx"/>
    <property type="match status" value="1"/>
</dbReference>
<dbReference type="Gene3D" id="3.30.70.890">
    <property type="entry name" value="GHMP kinase, C-terminal domain"/>
    <property type="match status" value="1"/>
</dbReference>
<dbReference type="Pfam" id="PF22700">
    <property type="entry name" value="MVD-like_N"/>
    <property type="match status" value="1"/>
</dbReference>
<dbReference type="GO" id="GO:0005524">
    <property type="term" value="F:ATP binding"/>
    <property type="evidence" value="ECO:0007669"/>
    <property type="project" value="UniProtKB-KW"/>
</dbReference>
<proteinExistence type="inferred from homology"/>
<evidence type="ECO:0000256" key="4">
    <source>
        <dbReference type="ARBA" id="ARBA00022741"/>
    </source>
</evidence>
<comment type="caution">
    <text evidence="10">The sequence shown here is derived from an EMBL/GenBank/DDBJ whole genome shotgun (WGS) entry which is preliminary data.</text>
</comment>
<dbReference type="InterPro" id="IPR014721">
    <property type="entry name" value="Ribsml_uS5_D2-typ_fold_subgr"/>
</dbReference>
<keyword evidence="6" id="KW-0443">Lipid metabolism</keyword>
<evidence type="ECO:0000259" key="9">
    <source>
        <dbReference type="Pfam" id="PF22700"/>
    </source>
</evidence>
<evidence type="ECO:0000256" key="5">
    <source>
        <dbReference type="ARBA" id="ARBA00022840"/>
    </source>
</evidence>
<keyword evidence="4" id="KW-0547">Nucleotide-binding</keyword>
<dbReference type="Proteomes" id="UP000823614">
    <property type="component" value="Unassembled WGS sequence"/>
</dbReference>
<comment type="similarity">
    <text evidence="1">Belongs to the diphosphomevalonate decarboxylase family.</text>
</comment>
<evidence type="ECO:0000256" key="6">
    <source>
        <dbReference type="ARBA" id="ARBA00023098"/>
    </source>
</evidence>
<dbReference type="InterPro" id="IPR020568">
    <property type="entry name" value="Ribosomal_Su5_D2-typ_SF"/>
</dbReference>
<dbReference type="EMBL" id="JADIMP010000007">
    <property type="protein sequence ID" value="MBO8440901.1"/>
    <property type="molecule type" value="Genomic_DNA"/>
</dbReference>
<evidence type="ECO:0000259" key="8">
    <source>
        <dbReference type="Pfam" id="PF18376"/>
    </source>
</evidence>
<evidence type="ECO:0000256" key="7">
    <source>
        <dbReference type="ARBA" id="ARBA00023239"/>
    </source>
</evidence>
<dbReference type="InterPro" id="IPR005935">
    <property type="entry name" value="Mev_decarb"/>
</dbReference>
<dbReference type="GO" id="GO:0019287">
    <property type="term" value="P:isopentenyl diphosphate biosynthetic process, mevalonate pathway"/>
    <property type="evidence" value="ECO:0007669"/>
    <property type="project" value="InterPro"/>
</dbReference>
<dbReference type="InterPro" id="IPR041431">
    <property type="entry name" value="Mvd1_C"/>
</dbReference>
<dbReference type="GO" id="GO:0005829">
    <property type="term" value="C:cytosol"/>
    <property type="evidence" value="ECO:0007669"/>
    <property type="project" value="InterPro"/>
</dbReference>
<evidence type="ECO:0000256" key="2">
    <source>
        <dbReference type="ARBA" id="ARBA00012296"/>
    </source>
</evidence>
<dbReference type="Pfam" id="PF18376">
    <property type="entry name" value="MDD_C"/>
    <property type="match status" value="1"/>
</dbReference>
<dbReference type="Gene3D" id="3.30.230.10">
    <property type="match status" value="1"/>
</dbReference>
<dbReference type="SUPFAM" id="SSF55060">
    <property type="entry name" value="GHMP Kinase, C-terminal domain"/>
    <property type="match status" value="1"/>
</dbReference>
<dbReference type="InterPro" id="IPR029765">
    <property type="entry name" value="Mev_diP_decarb"/>
</dbReference>
<organism evidence="10 11">
    <name type="scientific">Candidatus Gallilactobacillus intestinavium</name>
    <dbReference type="NCBI Taxonomy" id="2840838"/>
    <lineage>
        <taxon>Bacteria</taxon>
        <taxon>Bacillati</taxon>
        <taxon>Bacillota</taxon>
        <taxon>Bacilli</taxon>
        <taxon>Lactobacillales</taxon>
        <taxon>Lactobacillaceae</taxon>
        <taxon>Lactobacillaceae incertae sedis</taxon>
        <taxon>Candidatus Gallilactobacillus</taxon>
    </lineage>
</organism>
<feature type="domain" description="Mvd1 C-terminal" evidence="8">
    <location>
        <begin position="185"/>
        <end position="315"/>
    </location>
</feature>
<feature type="domain" description="Diphosphomevalonate decarboxylase-like N-terminal" evidence="9">
    <location>
        <begin position="13"/>
        <end position="170"/>
    </location>
</feature>
<protein>
    <recommendedName>
        <fullName evidence="2">diphosphomevalonate decarboxylase</fullName>
        <ecNumber evidence="2">4.1.1.33</ecNumber>
    </recommendedName>
</protein>
<dbReference type="EC" id="4.1.1.33" evidence="2"/>
<evidence type="ECO:0000256" key="1">
    <source>
        <dbReference type="ARBA" id="ARBA00008831"/>
    </source>
</evidence>
<keyword evidence="7 10" id="KW-0456">Lyase</keyword>
<sequence length="329" mass="36347">MNETNSKKITAKANTNIALIKYWGKKDESLFIPTNDSLSLTLDEFYTQTTVQFSSQLKQDKIIFDGKELSSKDNQYESITNFLNLIRKKANCNSKAIVDTKNTVPNSAGFASSASGFAALAAASSKAIGLNLSNTELSKLARRGSGSATRSIFGGFVQWHAGNSDQTSYAENISNNTNNIRIISIINSKSPKKISSRQGMRLSKTSPIFPMWIKVAKKNLQTIKKAIQSDNINLIGAIAEYNALCMHATTVTAQKPFTYFNKSTIDTINYIIHLRNNFNLHCYFTIDAGPNVKLICSKNELELIMDLLTKKFDLNNLVVAHSGSGIKYL</sequence>
<accession>A0A9D9E4B3</accession>
<dbReference type="AlphaFoldDB" id="A0A9D9E4B3"/>
<name>A0A9D9E4B3_9LACO</name>
<dbReference type="InterPro" id="IPR036554">
    <property type="entry name" value="GHMP_kinase_C_sf"/>
</dbReference>
<keyword evidence="3" id="KW-0444">Lipid biosynthesis</keyword>
<dbReference type="GO" id="GO:0004163">
    <property type="term" value="F:diphosphomevalonate decarboxylase activity"/>
    <property type="evidence" value="ECO:0007669"/>
    <property type="project" value="UniProtKB-EC"/>
</dbReference>
<evidence type="ECO:0000313" key="10">
    <source>
        <dbReference type="EMBL" id="MBO8440901.1"/>
    </source>
</evidence>
<reference evidence="10" key="1">
    <citation type="submission" date="2020-10" db="EMBL/GenBank/DDBJ databases">
        <authorList>
            <person name="Gilroy R."/>
        </authorList>
    </citation>
    <scope>NUCLEOTIDE SEQUENCE</scope>
    <source>
        <strain evidence="10">C6-149</strain>
    </source>
</reference>
<dbReference type="NCBIfam" id="TIGR01240">
    <property type="entry name" value="mevDPdecarb"/>
    <property type="match status" value="1"/>
</dbReference>